<dbReference type="Gene3D" id="1.10.260.40">
    <property type="entry name" value="lambda repressor-like DNA-binding domains"/>
    <property type="match status" value="1"/>
</dbReference>
<name>D2TVN8_9GAMM</name>
<reference evidence="4" key="3">
    <citation type="submission" date="2023-04" db="EMBL/GenBank/DDBJ databases">
        <title>Genome dynamics across the evolutionary transition to endosymbiosis.</title>
        <authorList>
            <person name="Siozios S."/>
            <person name="Nadal-Jimenez P."/>
            <person name="Azagi T."/>
            <person name="Sprong H."/>
            <person name="Frost C.L."/>
            <person name="Parratt S.R."/>
            <person name="Taylor G."/>
            <person name="Brettell L."/>
            <person name="Lew K.C."/>
            <person name="Croft L."/>
            <person name="King K.C."/>
            <person name="Brockhurst M.A."/>
            <person name="Hypsa V."/>
            <person name="Novakova E."/>
            <person name="Darby A.C."/>
            <person name="Hurst G.D.D."/>
        </authorList>
    </citation>
    <scope>NUCLEOTIDE SEQUENCE</scope>
    <source>
        <strain evidence="4">ANv_CAN</strain>
    </source>
</reference>
<dbReference type="InterPro" id="IPR010982">
    <property type="entry name" value="Lambda_DNA-bd_dom_sf"/>
</dbReference>
<evidence type="ECO:0000259" key="1">
    <source>
        <dbReference type="PROSITE" id="PS50943"/>
    </source>
</evidence>
<dbReference type="Proteomes" id="UP000295134">
    <property type="component" value="Chromosome"/>
</dbReference>
<dbReference type="KEGG" id="ans:ArsFIN_28090"/>
<dbReference type="SMART" id="SM00530">
    <property type="entry name" value="HTH_XRE"/>
    <property type="match status" value="1"/>
</dbReference>
<evidence type="ECO:0000313" key="5">
    <source>
        <dbReference type="Proteomes" id="UP000295134"/>
    </source>
</evidence>
<evidence type="ECO:0000313" key="4">
    <source>
        <dbReference type="EMBL" id="WGM04518.1"/>
    </source>
</evidence>
<accession>D2TVN8</accession>
<dbReference type="PROSITE" id="PS50943">
    <property type="entry name" value="HTH_CROC1"/>
    <property type="match status" value="1"/>
</dbReference>
<dbReference type="SUPFAM" id="SSF47413">
    <property type="entry name" value="lambda repressor-like DNA-binding domains"/>
    <property type="match status" value="1"/>
</dbReference>
<feature type="domain" description="HTH cro/C1-type" evidence="1">
    <location>
        <begin position="13"/>
        <end position="67"/>
    </location>
</feature>
<reference evidence="3 5" key="2">
    <citation type="submission" date="2019-03" db="EMBL/GenBank/DDBJ databases">
        <title>Long-read sequencing reveals hyperdense prophage content in a complex bacterial symbiont genome.</title>
        <authorList>
            <person name="Frost C.L."/>
            <person name="Siozios S."/>
            <person name="Nadal-Jimenez P."/>
            <person name="Brockhurst M.A."/>
            <person name="King K.C."/>
            <person name="Darby A.C."/>
            <person name="Hurst G.D.D."/>
        </authorList>
    </citation>
    <scope>NUCLEOTIDE SEQUENCE [LARGE SCALE GENOMIC DNA]</scope>
    <source>
        <strain evidence="3 5">FIN</strain>
    </source>
</reference>
<reference evidence="2" key="1">
    <citation type="journal article" date="2010" name="Insect Mol. Biol.">
        <title>The draft genome sequence of Arsenophonus nasoniae, son-killer bacterium of Nasonia vitripennis, reveals genes associated with virulence and symbiosis.</title>
        <authorList>
            <person name="Wilkes T."/>
            <person name="Darby A.C."/>
            <person name="Choi J."/>
            <person name="Colborne J.K."/>
            <person name="Werren J.H."/>
            <person name="Hurst G.D.D."/>
        </authorList>
    </citation>
    <scope>NUCLEOTIDE SEQUENCE</scope>
</reference>
<organism evidence="2">
    <name type="scientific">Arsenophonus nasoniae</name>
    <name type="common">son-killer infecting Nasonia vitripennis</name>
    <dbReference type="NCBI Taxonomy" id="638"/>
    <lineage>
        <taxon>Bacteria</taxon>
        <taxon>Pseudomonadati</taxon>
        <taxon>Pseudomonadota</taxon>
        <taxon>Gammaproteobacteria</taxon>
        <taxon>Enterobacterales</taxon>
        <taxon>Morganellaceae</taxon>
        <taxon>Arsenophonus</taxon>
    </lineage>
</organism>
<dbReference type="GO" id="GO:0003677">
    <property type="term" value="F:DNA binding"/>
    <property type="evidence" value="ECO:0007669"/>
    <property type="project" value="InterPro"/>
</dbReference>
<gene>
    <name evidence="2" type="ORF">ARN_00810</name>
    <name evidence="3" type="ORF">ArsFIN_28090</name>
    <name evidence="4" type="ORF">QE258_12890</name>
</gene>
<dbReference type="CDD" id="cd00093">
    <property type="entry name" value="HTH_XRE"/>
    <property type="match status" value="1"/>
</dbReference>
<protein>
    <submittedName>
        <fullName evidence="4">Helix-turn-helix domain-containing protein</fullName>
    </submittedName>
    <submittedName>
        <fullName evidence="3">Helix-turn-helix protein</fullName>
    </submittedName>
    <submittedName>
        <fullName evidence="2">Phage transcriptional regulator</fullName>
    </submittedName>
</protein>
<evidence type="ECO:0000313" key="2">
    <source>
        <dbReference type="EMBL" id="CBA71418.1"/>
    </source>
</evidence>
<dbReference type="InterPro" id="IPR001387">
    <property type="entry name" value="Cro/C1-type_HTH"/>
</dbReference>
<proteinExistence type="predicted"/>
<dbReference type="EMBL" id="CP123523">
    <property type="protein sequence ID" value="WGM04518.1"/>
    <property type="molecule type" value="Genomic_DNA"/>
</dbReference>
<dbReference type="RefSeq" id="WP_026824127.1">
    <property type="nucleotide sequence ID" value="NZ_CP038613.1"/>
</dbReference>
<dbReference type="EMBL" id="FN545149">
    <property type="protein sequence ID" value="CBA71418.1"/>
    <property type="molecule type" value="Genomic_DNA"/>
</dbReference>
<dbReference type="AlphaFoldDB" id="D2TVN8"/>
<evidence type="ECO:0000313" key="6">
    <source>
        <dbReference type="Proteomes" id="UP001177592"/>
    </source>
</evidence>
<dbReference type="Pfam" id="PF01381">
    <property type="entry name" value="HTH_3"/>
    <property type="match status" value="1"/>
</dbReference>
<sequence>MAEYDREAIGRRIYERRTELGLRAIDLADLIGVSRVAVSQWERGVSVLGGDKLMNISEALKCSPEWIIAGIDRLEKIQDLNIEASDIKILRLAQQLPDTEKDNLIKMLEDKVEYYRKLYTELTQKLSPQK</sequence>
<keyword evidence="6" id="KW-1185">Reference proteome</keyword>
<dbReference type="GeneID" id="96877813"/>
<dbReference type="EMBL" id="CP038613">
    <property type="protein sequence ID" value="QBY44232.1"/>
    <property type="molecule type" value="Genomic_DNA"/>
</dbReference>
<dbReference type="Proteomes" id="UP001177592">
    <property type="component" value="Chromosome"/>
</dbReference>
<evidence type="ECO:0000313" key="3">
    <source>
        <dbReference type="EMBL" id="QBY44232.1"/>
    </source>
</evidence>